<dbReference type="AlphaFoldDB" id="A0A6G0X728"/>
<evidence type="ECO:0000313" key="2">
    <source>
        <dbReference type="Proteomes" id="UP000481153"/>
    </source>
</evidence>
<dbReference type="Proteomes" id="UP000481153">
    <property type="component" value="Unassembled WGS sequence"/>
</dbReference>
<gene>
    <name evidence="1" type="ORF">Ae201684_007745</name>
</gene>
<accession>A0A6G0X728</accession>
<reference evidence="1 2" key="1">
    <citation type="submission" date="2019-07" db="EMBL/GenBank/DDBJ databases">
        <title>Genomics analysis of Aphanomyces spp. identifies a new class of oomycete effector associated with host adaptation.</title>
        <authorList>
            <person name="Gaulin E."/>
        </authorList>
    </citation>
    <scope>NUCLEOTIDE SEQUENCE [LARGE SCALE GENOMIC DNA]</scope>
    <source>
        <strain evidence="1 2">ATCC 201684</strain>
    </source>
</reference>
<proteinExistence type="predicted"/>
<comment type="caution">
    <text evidence="1">The sequence shown here is derived from an EMBL/GenBank/DDBJ whole genome shotgun (WGS) entry which is preliminary data.</text>
</comment>
<protein>
    <submittedName>
        <fullName evidence="1">Uncharacterized protein</fullName>
    </submittedName>
</protein>
<evidence type="ECO:0000313" key="1">
    <source>
        <dbReference type="EMBL" id="KAF0735738.1"/>
    </source>
</evidence>
<sequence length="243" mass="27692">MTVIFELAPQVDQTVTQLEFGICFQDCKWSGQVQAVLRQEKKRQTTDSWIAMILPLIPCMPAQKFRFREETNNDHDHHHDIVQALLHQLPSNRASIDSSCGNINNTILNQCNLRILVLRNEVCASGIVCDVTKNCTLLLSFVAVVNSFNAIISSTFSFVISQPATSIDRRRICAFGLGAGSRRKRSLILSPSNSCKTRLFLLQIPPLEDKFHNQKSHGWHFYSTPKQTKRHKPRRMAVDFERV</sequence>
<name>A0A6G0X728_9STRA</name>
<dbReference type="EMBL" id="VJMJ01000093">
    <property type="protein sequence ID" value="KAF0735738.1"/>
    <property type="molecule type" value="Genomic_DNA"/>
</dbReference>
<organism evidence="1 2">
    <name type="scientific">Aphanomyces euteiches</name>
    <dbReference type="NCBI Taxonomy" id="100861"/>
    <lineage>
        <taxon>Eukaryota</taxon>
        <taxon>Sar</taxon>
        <taxon>Stramenopiles</taxon>
        <taxon>Oomycota</taxon>
        <taxon>Saprolegniomycetes</taxon>
        <taxon>Saprolegniales</taxon>
        <taxon>Verrucalvaceae</taxon>
        <taxon>Aphanomyces</taxon>
    </lineage>
</organism>
<keyword evidence="2" id="KW-1185">Reference proteome</keyword>